<feature type="repeat" description="ANK" evidence="3">
    <location>
        <begin position="111"/>
        <end position="143"/>
    </location>
</feature>
<dbReference type="InterPro" id="IPR002110">
    <property type="entry name" value="Ankyrin_rpt"/>
</dbReference>
<feature type="region of interest" description="Disordered" evidence="4">
    <location>
        <begin position="172"/>
        <end position="263"/>
    </location>
</feature>
<accession>A0A8T0I0G0</accession>
<dbReference type="EMBL" id="CM026425">
    <property type="protein sequence ID" value="KAG0576930.1"/>
    <property type="molecule type" value="Genomic_DNA"/>
</dbReference>
<feature type="repeat" description="ANK" evidence="3">
    <location>
        <begin position="11"/>
        <end position="44"/>
    </location>
</feature>
<dbReference type="PANTHER" id="PTHR24171">
    <property type="entry name" value="ANKYRIN REPEAT DOMAIN-CONTAINING PROTEIN 39-RELATED"/>
    <property type="match status" value="1"/>
</dbReference>
<feature type="compositionally biased region" description="Polar residues" evidence="4">
    <location>
        <begin position="214"/>
        <end position="229"/>
    </location>
</feature>
<dbReference type="GO" id="GO:0004842">
    <property type="term" value="F:ubiquitin-protein transferase activity"/>
    <property type="evidence" value="ECO:0007669"/>
    <property type="project" value="TreeGrafter"/>
</dbReference>
<proteinExistence type="predicted"/>
<evidence type="ECO:0000256" key="3">
    <source>
        <dbReference type="PROSITE-ProRule" id="PRU00023"/>
    </source>
</evidence>
<keyword evidence="2 3" id="KW-0040">ANK repeat</keyword>
<reference evidence="5" key="1">
    <citation type="submission" date="2020-06" db="EMBL/GenBank/DDBJ databases">
        <title>WGS assembly of Ceratodon purpureus strain R40.</title>
        <authorList>
            <person name="Carey S.B."/>
            <person name="Jenkins J."/>
            <person name="Shu S."/>
            <person name="Lovell J.T."/>
            <person name="Sreedasyam A."/>
            <person name="Maumus F."/>
            <person name="Tiley G.P."/>
            <person name="Fernandez-Pozo N."/>
            <person name="Barry K."/>
            <person name="Chen C."/>
            <person name="Wang M."/>
            <person name="Lipzen A."/>
            <person name="Daum C."/>
            <person name="Saski C.A."/>
            <person name="Payton A.C."/>
            <person name="Mcbreen J.C."/>
            <person name="Conrad R.E."/>
            <person name="Kollar L.M."/>
            <person name="Olsson S."/>
            <person name="Huttunen S."/>
            <person name="Landis J.B."/>
            <person name="Wickett N.J."/>
            <person name="Johnson M.G."/>
            <person name="Rensing S.A."/>
            <person name="Grimwood J."/>
            <person name="Schmutz J."/>
            <person name="Mcdaniel S.F."/>
        </authorList>
    </citation>
    <scope>NUCLEOTIDE SEQUENCE</scope>
    <source>
        <strain evidence="5">R40</strain>
    </source>
</reference>
<dbReference type="Gene3D" id="1.25.40.20">
    <property type="entry name" value="Ankyrin repeat-containing domain"/>
    <property type="match status" value="2"/>
</dbReference>
<evidence type="ECO:0000256" key="1">
    <source>
        <dbReference type="ARBA" id="ARBA00022737"/>
    </source>
</evidence>
<dbReference type="AlphaFoldDB" id="A0A8T0I0G0"/>
<keyword evidence="1" id="KW-0677">Repeat</keyword>
<gene>
    <name evidence="5" type="ORF">KC19_5G118900</name>
</gene>
<dbReference type="GO" id="GO:0085020">
    <property type="term" value="P:protein K6-linked ubiquitination"/>
    <property type="evidence" value="ECO:0007669"/>
    <property type="project" value="TreeGrafter"/>
</dbReference>
<protein>
    <submittedName>
        <fullName evidence="5">Uncharacterized protein</fullName>
    </submittedName>
</protein>
<feature type="compositionally biased region" description="Basic and acidic residues" evidence="4">
    <location>
        <begin position="234"/>
        <end position="244"/>
    </location>
</feature>
<sequence length="263" mass="27954">MGRNAKGALPAEETPLHDAARNGNVEEITRLLALTPALLNSRDRHSRTPLHMAAWAGQTEAVKLLCDRKADIKAAAGDDMAAIHFASQKGHLEAVRVLLAAKAEANSLTRKGLTPLHMAVQGGHKDVCTLLIKKGANLLTKNKAGKTPVDLAKDESLGSCLKAAEAERRALIDSKKKSQTKESSEGQVDDKQETEAGGSDSAAQAEAIGPVENVGSTTGVKREGSSLSETVVEGEQKEERSASKERRKKSKVSLSHLDTEEAE</sequence>
<dbReference type="InterPro" id="IPR036770">
    <property type="entry name" value="Ankyrin_rpt-contain_sf"/>
</dbReference>
<dbReference type="Pfam" id="PF12796">
    <property type="entry name" value="Ank_2"/>
    <property type="match status" value="2"/>
</dbReference>
<organism evidence="5 6">
    <name type="scientific">Ceratodon purpureus</name>
    <name type="common">Fire moss</name>
    <name type="synonym">Dicranum purpureum</name>
    <dbReference type="NCBI Taxonomy" id="3225"/>
    <lineage>
        <taxon>Eukaryota</taxon>
        <taxon>Viridiplantae</taxon>
        <taxon>Streptophyta</taxon>
        <taxon>Embryophyta</taxon>
        <taxon>Bryophyta</taxon>
        <taxon>Bryophytina</taxon>
        <taxon>Bryopsida</taxon>
        <taxon>Dicranidae</taxon>
        <taxon>Pseudoditrichales</taxon>
        <taxon>Ditrichaceae</taxon>
        <taxon>Ceratodon</taxon>
    </lineage>
</organism>
<dbReference type="SMART" id="SM00248">
    <property type="entry name" value="ANK"/>
    <property type="match status" value="4"/>
</dbReference>
<keyword evidence="6" id="KW-1185">Reference proteome</keyword>
<name>A0A8T0I0G0_CERPU</name>
<dbReference type="PROSITE" id="PS50088">
    <property type="entry name" value="ANK_REPEAT"/>
    <property type="match status" value="4"/>
</dbReference>
<dbReference type="PANTHER" id="PTHR24171:SF8">
    <property type="entry name" value="BRCA1-ASSOCIATED RING DOMAIN PROTEIN 1"/>
    <property type="match status" value="1"/>
</dbReference>
<evidence type="ECO:0000313" key="6">
    <source>
        <dbReference type="Proteomes" id="UP000822688"/>
    </source>
</evidence>
<evidence type="ECO:0000313" key="5">
    <source>
        <dbReference type="EMBL" id="KAG0576930.1"/>
    </source>
</evidence>
<dbReference type="SUPFAM" id="SSF48403">
    <property type="entry name" value="Ankyrin repeat"/>
    <property type="match status" value="1"/>
</dbReference>
<feature type="repeat" description="ANK" evidence="3">
    <location>
        <begin position="78"/>
        <end position="110"/>
    </location>
</feature>
<feature type="compositionally biased region" description="Basic and acidic residues" evidence="4">
    <location>
        <begin position="172"/>
        <end position="194"/>
    </location>
</feature>
<evidence type="ECO:0000256" key="4">
    <source>
        <dbReference type="SAM" id="MobiDB-lite"/>
    </source>
</evidence>
<feature type="repeat" description="ANK" evidence="3">
    <location>
        <begin position="45"/>
        <end position="77"/>
    </location>
</feature>
<feature type="region of interest" description="Disordered" evidence="4">
    <location>
        <begin position="1"/>
        <end position="20"/>
    </location>
</feature>
<dbReference type="PROSITE" id="PS50297">
    <property type="entry name" value="ANK_REP_REGION"/>
    <property type="match status" value="4"/>
</dbReference>
<dbReference type="Proteomes" id="UP000822688">
    <property type="component" value="Chromosome 5"/>
</dbReference>
<evidence type="ECO:0000256" key="2">
    <source>
        <dbReference type="ARBA" id="ARBA00023043"/>
    </source>
</evidence>
<comment type="caution">
    <text evidence="5">The sequence shown here is derived from an EMBL/GenBank/DDBJ whole genome shotgun (WGS) entry which is preliminary data.</text>
</comment>